<gene>
    <name evidence="2" type="ORF">OLEA9_A030569</name>
</gene>
<organism evidence="2 3">
    <name type="scientific">Olea europaea subsp. europaea</name>
    <dbReference type="NCBI Taxonomy" id="158383"/>
    <lineage>
        <taxon>Eukaryota</taxon>
        <taxon>Viridiplantae</taxon>
        <taxon>Streptophyta</taxon>
        <taxon>Embryophyta</taxon>
        <taxon>Tracheophyta</taxon>
        <taxon>Spermatophyta</taxon>
        <taxon>Magnoliopsida</taxon>
        <taxon>eudicotyledons</taxon>
        <taxon>Gunneridae</taxon>
        <taxon>Pentapetalae</taxon>
        <taxon>asterids</taxon>
        <taxon>lamiids</taxon>
        <taxon>Lamiales</taxon>
        <taxon>Oleaceae</taxon>
        <taxon>Oleeae</taxon>
        <taxon>Olea</taxon>
    </lineage>
</organism>
<dbReference type="Gramene" id="OE9A030569T1">
    <property type="protein sequence ID" value="OE9A030569C1"/>
    <property type="gene ID" value="OE9A030569"/>
</dbReference>
<protein>
    <recommendedName>
        <fullName evidence="1">Atos-like conserved domain-containing protein</fullName>
    </recommendedName>
</protein>
<sequence>MGLPQLSSSENSDEVSGSLDTYVYSASQFGGVGTCDLDGIRMGSPSQTCGDSIYSSLGDFQWKTSLEVSKFPDDALKKEQLDDTPNFLVSNIRINEVVDSTPKTRRNIQAPISRIVGFEYEKDTLSASHVHAASASVILNDTETNGSLVRKRMLSPLNRMLLSEQFRGDFLDIGSRNFHHSSQAKDEICGISVMQDNKKANIGSKNHSTAPIWSVSNFKERIDMLHNYSRSAAIIFTDGPLLEDKELHPFTCVPSSRFDPLIEASERRSLSGPTLKKQILLPLSRSPLGPKFSDRMRSADRGRNIRKETKILENISYSAEEKRFGIIFPSEEEEFRVASTSYEDVNYLHKDVQSSSQENNTGISSTFCRNSRTGISCMKLGRSFRGCPVRRSLVGSFEESLFSGRLSSGKLSQAIDGFLAILNIIGGNFSPKPQKLPFAVTSVDGDSYLLYYASIDLCRNSQSNKHRGENVKSALGCEDSQIGKNRLRVPMKGRIQLVLSNPEKTPLHTYFCNYDLSDMPAGTKTFLRQKVTLASSGLNSINGRGELKSINIKDEDKVSLVLKRSHIDLPDNGRQVCGYNLCRNDQVITLDETDRKHEHSCSKVNRNATTVGALRYALHLRFVCLSPKKSSRSVQRSDPLSAKESRIDNLGERRFYLYNDLKVVFPQRHSDADEGKLKVEYHFPEDPKYFDISS</sequence>
<accession>A0A8S0RSI5</accession>
<dbReference type="EMBL" id="CACTIH010003707">
    <property type="protein sequence ID" value="CAA2982824.1"/>
    <property type="molecule type" value="Genomic_DNA"/>
</dbReference>
<dbReference type="InterPro" id="IPR051506">
    <property type="entry name" value="ATOS_Transcription_Regulators"/>
</dbReference>
<dbReference type="PANTHER" id="PTHR13199">
    <property type="entry name" value="GH03947P"/>
    <property type="match status" value="1"/>
</dbReference>
<dbReference type="OrthoDB" id="8625101at2759"/>
<name>A0A8S0RSI5_OLEEU</name>
<proteinExistence type="predicted"/>
<keyword evidence="3" id="KW-1185">Reference proteome</keyword>
<dbReference type="PANTHER" id="PTHR13199:SF23">
    <property type="entry name" value="MEIOSIS CHROMOSOME SEGREGATION FAMILY PROTEIN"/>
    <property type="match status" value="1"/>
</dbReference>
<dbReference type="Gramene" id="OE9A030569T3">
    <property type="protein sequence ID" value="OE9A030569C3"/>
    <property type="gene ID" value="OE9A030569"/>
</dbReference>
<dbReference type="Gramene" id="OE9A030569T4">
    <property type="protein sequence ID" value="OE9A030569C4"/>
    <property type="gene ID" value="OE9A030569"/>
</dbReference>
<evidence type="ECO:0000313" key="2">
    <source>
        <dbReference type="EMBL" id="CAA2982824.1"/>
    </source>
</evidence>
<dbReference type="Proteomes" id="UP000594638">
    <property type="component" value="Unassembled WGS sequence"/>
</dbReference>
<feature type="domain" description="Atos-like conserved" evidence="1">
    <location>
        <begin position="393"/>
        <end position="452"/>
    </location>
</feature>
<dbReference type="SMART" id="SM01177">
    <property type="entry name" value="DUF4210"/>
    <property type="match status" value="1"/>
</dbReference>
<dbReference type="AlphaFoldDB" id="A0A8S0RSI5"/>
<dbReference type="InterPro" id="IPR033473">
    <property type="entry name" value="Atos-like_C"/>
</dbReference>
<reference evidence="2 3" key="1">
    <citation type="submission" date="2019-12" db="EMBL/GenBank/DDBJ databases">
        <authorList>
            <person name="Alioto T."/>
            <person name="Alioto T."/>
            <person name="Gomez Garrido J."/>
        </authorList>
    </citation>
    <scope>NUCLEOTIDE SEQUENCE [LARGE SCALE GENOMIC DNA]</scope>
</reference>
<dbReference type="Gramene" id="OE9A030569T2">
    <property type="protein sequence ID" value="OE9A030569C2"/>
    <property type="gene ID" value="OE9A030569"/>
</dbReference>
<dbReference type="InterPro" id="IPR025261">
    <property type="entry name" value="Atos-like_cons_dom"/>
</dbReference>
<comment type="caution">
    <text evidence="2">The sequence shown here is derived from an EMBL/GenBank/DDBJ whole genome shotgun (WGS) entry which is preliminary data.</text>
</comment>
<dbReference type="Pfam" id="PF13889">
    <property type="entry name" value="Chromosome_seg"/>
    <property type="match status" value="1"/>
</dbReference>
<evidence type="ECO:0000259" key="1">
    <source>
        <dbReference type="SMART" id="SM01177"/>
    </source>
</evidence>
<evidence type="ECO:0000313" key="3">
    <source>
        <dbReference type="Proteomes" id="UP000594638"/>
    </source>
</evidence>